<dbReference type="Proteomes" id="UP000232003">
    <property type="component" value="Chromosome"/>
</dbReference>
<dbReference type="EMBL" id="CP024785">
    <property type="protein sequence ID" value="AUB40456.1"/>
    <property type="molecule type" value="Genomic_DNA"/>
</dbReference>
<accession>A0A2K8SYD0</accession>
<keyword evidence="2" id="KW-1185">Reference proteome</keyword>
<name>A0A2K8SYD0_9NOSO</name>
<evidence type="ECO:0000313" key="2">
    <source>
        <dbReference type="Proteomes" id="UP000232003"/>
    </source>
</evidence>
<dbReference type="KEGG" id="nfl:COO91_06471"/>
<protein>
    <submittedName>
        <fullName evidence="1">Uncharacterized protein</fullName>
    </submittedName>
</protein>
<organism evidence="1 2">
    <name type="scientific">Nostoc flagelliforme CCNUN1</name>
    <dbReference type="NCBI Taxonomy" id="2038116"/>
    <lineage>
        <taxon>Bacteria</taxon>
        <taxon>Bacillati</taxon>
        <taxon>Cyanobacteriota</taxon>
        <taxon>Cyanophyceae</taxon>
        <taxon>Nostocales</taxon>
        <taxon>Nostocaceae</taxon>
        <taxon>Nostoc</taxon>
    </lineage>
</organism>
<evidence type="ECO:0000313" key="1">
    <source>
        <dbReference type="EMBL" id="AUB40456.1"/>
    </source>
</evidence>
<proteinExistence type="predicted"/>
<reference evidence="1 2" key="1">
    <citation type="submission" date="2017-11" db="EMBL/GenBank/DDBJ databases">
        <title>Complete genome of a free-living desiccation-tolerant cyanobacterium and its photosynthetic adaptation to extreme terrestrial habitat.</title>
        <authorList>
            <person name="Shang J."/>
        </authorList>
    </citation>
    <scope>NUCLEOTIDE SEQUENCE [LARGE SCALE GENOMIC DNA]</scope>
    <source>
        <strain evidence="1 2">CCNUN1</strain>
    </source>
</reference>
<sequence length="43" mass="4793">MSKRLTPDSNPSHSQIPIFRVARVAFTENNDAENITLPTPQAQ</sequence>
<dbReference type="AlphaFoldDB" id="A0A2K8SYD0"/>
<gene>
    <name evidence="1" type="ORF">COO91_06471</name>
</gene>